<comment type="caution">
    <text evidence="1">The sequence shown here is derived from an EMBL/GenBank/DDBJ whole genome shotgun (WGS) entry which is preliminary data.</text>
</comment>
<gene>
    <name evidence="1" type="ORF">IQ19_00484</name>
</gene>
<dbReference type="Proteomes" id="UP000318667">
    <property type="component" value="Unassembled WGS sequence"/>
</dbReference>
<accession>A0A562K719</accession>
<proteinExistence type="predicted"/>
<organism evidence="1 2">
    <name type="scientific">Cytobacillus oceanisediminis</name>
    <dbReference type="NCBI Taxonomy" id="665099"/>
    <lineage>
        <taxon>Bacteria</taxon>
        <taxon>Bacillati</taxon>
        <taxon>Bacillota</taxon>
        <taxon>Bacilli</taxon>
        <taxon>Bacillales</taxon>
        <taxon>Bacillaceae</taxon>
        <taxon>Cytobacillus</taxon>
    </lineage>
</organism>
<protein>
    <submittedName>
        <fullName evidence="1">Uncharacterized protein</fullName>
    </submittedName>
</protein>
<evidence type="ECO:0000313" key="2">
    <source>
        <dbReference type="Proteomes" id="UP000318667"/>
    </source>
</evidence>
<evidence type="ECO:0000313" key="1">
    <source>
        <dbReference type="EMBL" id="TWH91034.1"/>
    </source>
</evidence>
<sequence>MKKVICINNEGVDLEFNVGEEYEVEREFDTTYIVTNRLGNKHTVFKTHFKSVEESETKA</sequence>
<dbReference type="RefSeq" id="WP_144539503.1">
    <property type="nucleotide sequence ID" value="NZ_CBCSDC010000043.1"/>
</dbReference>
<dbReference type="GeneID" id="65401771"/>
<dbReference type="OrthoDB" id="2895203at2"/>
<dbReference type="AlphaFoldDB" id="A0A562K719"/>
<keyword evidence="2" id="KW-1185">Reference proteome</keyword>
<name>A0A562K719_9BACI</name>
<dbReference type="EMBL" id="VLKI01000001">
    <property type="protein sequence ID" value="TWH91034.1"/>
    <property type="molecule type" value="Genomic_DNA"/>
</dbReference>
<reference evidence="1 2" key="1">
    <citation type="journal article" date="2015" name="Stand. Genomic Sci.">
        <title>Genomic Encyclopedia of Bacterial and Archaeal Type Strains, Phase III: the genomes of soil and plant-associated and newly described type strains.</title>
        <authorList>
            <person name="Whitman W.B."/>
            <person name="Woyke T."/>
            <person name="Klenk H.P."/>
            <person name="Zhou Y."/>
            <person name="Lilburn T.G."/>
            <person name="Beck B.J."/>
            <person name="De Vos P."/>
            <person name="Vandamme P."/>
            <person name="Eisen J.A."/>
            <person name="Garrity G."/>
            <person name="Hugenholtz P."/>
            <person name="Kyrpides N.C."/>
        </authorList>
    </citation>
    <scope>NUCLEOTIDE SEQUENCE [LARGE SCALE GENOMIC DNA]</scope>
    <source>
        <strain evidence="1 2">CGMCC 1.10115</strain>
    </source>
</reference>